<feature type="compositionally biased region" description="Acidic residues" evidence="1">
    <location>
        <begin position="174"/>
        <end position="186"/>
    </location>
</feature>
<keyword evidence="2" id="KW-1185">Reference proteome</keyword>
<evidence type="ECO:0000313" key="2">
    <source>
        <dbReference type="Proteomes" id="UP000515211"/>
    </source>
</evidence>
<dbReference type="PRINTS" id="PR01217">
    <property type="entry name" value="PRICHEXTENSN"/>
</dbReference>
<evidence type="ECO:0000256" key="1">
    <source>
        <dbReference type="SAM" id="MobiDB-lite"/>
    </source>
</evidence>
<proteinExistence type="predicted"/>
<dbReference type="AlphaFoldDB" id="A0A6P4BNN3"/>
<feature type="compositionally biased region" description="Low complexity" evidence="1">
    <location>
        <begin position="91"/>
        <end position="109"/>
    </location>
</feature>
<gene>
    <name evidence="3" type="primary">LOC107466133</name>
</gene>
<name>A0A6P4BNN3_ARADU</name>
<feature type="compositionally biased region" description="Basic and acidic residues" evidence="1">
    <location>
        <begin position="242"/>
        <end position="251"/>
    </location>
</feature>
<sequence length="251" mass="27296">MTCHQRPLPKPSPPSLLPNPSTTTQPPPPTTPATAKPPPPCQPPPPHRTLPPISPGHFSAPLALIRLPGSASRPLLSIRSSPPPFTATDETATPSAGPSSSTATPATTTAPPPTSEPIYHLVHRLFQQLDRMEHRNRRRYERSERRNRRRYEHLKLLIRSGGDIPSEPDTPLDPSEEEVDEHEEELAPPQAAQAGTEQAAPQQEIPHQIQAADPEIPIQSAPPLQQTNPQTTTTETPAIHPTSDDTPSHPV</sequence>
<protein>
    <submittedName>
        <fullName evidence="3">Extensin-like</fullName>
    </submittedName>
</protein>
<dbReference type="GeneID" id="107466133"/>
<feature type="region of interest" description="Disordered" evidence="1">
    <location>
        <begin position="1"/>
        <end position="60"/>
    </location>
</feature>
<feature type="compositionally biased region" description="Low complexity" evidence="1">
    <location>
        <begin position="222"/>
        <end position="241"/>
    </location>
</feature>
<reference evidence="3" key="2">
    <citation type="submission" date="2025-08" db="UniProtKB">
        <authorList>
            <consortium name="RefSeq"/>
        </authorList>
    </citation>
    <scope>IDENTIFICATION</scope>
    <source>
        <tissue evidence="3">Whole plant</tissue>
    </source>
</reference>
<dbReference type="KEGG" id="adu:107466133"/>
<dbReference type="RefSeq" id="XP_015940606.1">
    <property type="nucleotide sequence ID" value="XM_016085120.1"/>
</dbReference>
<feature type="compositionally biased region" description="Pro residues" evidence="1">
    <location>
        <begin position="25"/>
        <end position="54"/>
    </location>
</feature>
<feature type="compositionally biased region" description="Basic residues" evidence="1">
    <location>
        <begin position="134"/>
        <end position="152"/>
    </location>
</feature>
<evidence type="ECO:0000313" key="3">
    <source>
        <dbReference type="RefSeq" id="XP_015940606.1"/>
    </source>
</evidence>
<reference evidence="2" key="1">
    <citation type="journal article" date="2016" name="Nat. Genet.">
        <title>The genome sequences of Arachis duranensis and Arachis ipaensis, the diploid ancestors of cultivated peanut.</title>
        <authorList>
            <person name="Bertioli D.J."/>
            <person name="Cannon S.B."/>
            <person name="Froenicke L."/>
            <person name="Huang G."/>
            <person name="Farmer A.D."/>
            <person name="Cannon E.K."/>
            <person name="Liu X."/>
            <person name="Gao D."/>
            <person name="Clevenger J."/>
            <person name="Dash S."/>
            <person name="Ren L."/>
            <person name="Moretzsohn M.C."/>
            <person name="Shirasawa K."/>
            <person name="Huang W."/>
            <person name="Vidigal B."/>
            <person name="Abernathy B."/>
            <person name="Chu Y."/>
            <person name="Niederhuth C.E."/>
            <person name="Umale P."/>
            <person name="Araujo A.C."/>
            <person name="Kozik A."/>
            <person name="Kim K.D."/>
            <person name="Burow M.D."/>
            <person name="Varshney R.K."/>
            <person name="Wang X."/>
            <person name="Zhang X."/>
            <person name="Barkley N."/>
            <person name="Guimaraes P.M."/>
            <person name="Isobe S."/>
            <person name="Guo B."/>
            <person name="Liao B."/>
            <person name="Stalker H.T."/>
            <person name="Schmitz R.J."/>
            <person name="Scheffler B.E."/>
            <person name="Leal-Bertioli S.C."/>
            <person name="Xun X."/>
            <person name="Jackson S.A."/>
            <person name="Michelmore R."/>
            <person name="Ozias-Akins P."/>
        </authorList>
    </citation>
    <scope>NUCLEOTIDE SEQUENCE [LARGE SCALE GENOMIC DNA]</scope>
    <source>
        <strain evidence="2">cv. V14167</strain>
    </source>
</reference>
<feature type="compositionally biased region" description="Pro residues" evidence="1">
    <location>
        <begin position="8"/>
        <end position="17"/>
    </location>
</feature>
<accession>A0A6P4BNN3</accession>
<dbReference type="Proteomes" id="UP000515211">
    <property type="component" value="Chromosome 9"/>
</dbReference>
<feature type="region of interest" description="Disordered" evidence="1">
    <location>
        <begin position="73"/>
        <end position="251"/>
    </location>
</feature>
<organism evidence="2 3">
    <name type="scientific">Arachis duranensis</name>
    <name type="common">Wild peanut</name>
    <dbReference type="NCBI Taxonomy" id="130453"/>
    <lineage>
        <taxon>Eukaryota</taxon>
        <taxon>Viridiplantae</taxon>
        <taxon>Streptophyta</taxon>
        <taxon>Embryophyta</taxon>
        <taxon>Tracheophyta</taxon>
        <taxon>Spermatophyta</taxon>
        <taxon>Magnoliopsida</taxon>
        <taxon>eudicotyledons</taxon>
        <taxon>Gunneridae</taxon>
        <taxon>Pentapetalae</taxon>
        <taxon>rosids</taxon>
        <taxon>fabids</taxon>
        <taxon>Fabales</taxon>
        <taxon>Fabaceae</taxon>
        <taxon>Papilionoideae</taxon>
        <taxon>50 kb inversion clade</taxon>
        <taxon>dalbergioids sensu lato</taxon>
        <taxon>Dalbergieae</taxon>
        <taxon>Pterocarpus clade</taxon>
        <taxon>Arachis</taxon>
    </lineage>
</organism>